<name>A0ABR6IYG7_9HYPH</name>
<gene>
    <name evidence="1" type="ORF">GGD56_006861</name>
</gene>
<comment type="caution">
    <text evidence="1">The sequence shown here is derived from an EMBL/GenBank/DDBJ whole genome shotgun (WGS) entry which is preliminary data.</text>
</comment>
<proteinExistence type="predicted"/>
<sequence length="80" mass="8454">MGRRARLTHDSGNHQPARRGALIIPANAGEHGGQAVCYTTSHDAITDYATAVRRALGAIGACSMGSVQCRLLHVIPKLSF</sequence>
<dbReference type="Proteomes" id="UP000551353">
    <property type="component" value="Unassembled WGS sequence"/>
</dbReference>
<evidence type="ECO:0000313" key="1">
    <source>
        <dbReference type="EMBL" id="MBB4232961.1"/>
    </source>
</evidence>
<organism evidence="1 2">
    <name type="scientific">Rhizobium mongolense</name>
    <dbReference type="NCBI Taxonomy" id="57676"/>
    <lineage>
        <taxon>Bacteria</taxon>
        <taxon>Pseudomonadati</taxon>
        <taxon>Pseudomonadota</taxon>
        <taxon>Alphaproteobacteria</taxon>
        <taxon>Hyphomicrobiales</taxon>
        <taxon>Rhizobiaceae</taxon>
        <taxon>Rhizobium/Agrobacterium group</taxon>
        <taxon>Rhizobium</taxon>
    </lineage>
</organism>
<evidence type="ECO:0000313" key="2">
    <source>
        <dbReference type="Proteomes" id="UP000551353"/>
    </source>
</evidence>
<protein>
    <submittedName>
        <fullName evidence="1">Uncharacterized protein</fullName>
    </submittedName>
</protein>
<accession>A0ABR6IYG7</accession>
<keyword evidence="2" id="KW-1185">Reference proteome</keyword>
<dbReference type="EMBL" id="JACIFX010000021">
    <property type="protein sequence ID" value="MBB4232961.1"/>
    <property type="molecule type" value="Genomic_DNA"/>
</dbReference>
<reference evidence="1 2" key="1">
    <citation type="submission" date="2020-08" db="EMBL/GenBank/DDBJ databases">
        <title>Genomic Encyclopedia of Type Strains, Phase IV (KMG-V): Genome sequencing to study the core and pangenomes of soil and plant-associated prokaryotes.</title>
        <authorList>
            <person name="Whitman W."/>
        </authorList>
    </citation>
    <scope>NUCLEOTIDE SEQUENCE [LARGE SCALE GENOMIC DNA]</scope>
    <source>
        <strain evidence="1 2">SEMIA 4087</strain>
    </source>
</reference>